<dbReference type="Pfam" id="PF10433">
    <property type="entry name" value="Beta-prop_RSE1_1st"/>
    <property type="match status" value="1"/>
</dbReference>
<dbReference type="InterPro" id="IPR015943">
    <property type="entry name" value="WD40/YVTN_repeat-like_dom_sf"/>
</dbReference>
<dbReference type="OrthoDB" id="20774at2759"/>
<gene>
    <name evidence="8" type="ORF">G7K_5332-t1</name>
</gene>
<dbReference type="EMBL" id="BACD03000042">
    <property type="protein sequence ID" value="GAO51224.1"/>
    <property type="molecule type" value="Genomic_DNA"/>
</dbReference>
<feature type="domain" description="RSE1/DDB1/CPSF1 first beta-propeller" evidence="6">
    <location>
        <begin position="56"/>
        <end position="443"/>
    </location>
</feature>
<organism evidence="8 9">
    <name type="scientific">Saitoella complicata (strain BCRC 22490 / CBS 7301 / JCM 7358 / NBRC 10748 / NRRL Y-17804)</name>
    <dbReference type="NCBI Taxonomy" id="698492"/>
    <lineage>
        <taxon>Eukaryota</taxon>
        <taxon>Fungi</taxon>
        <taxon>Dikarya</taxon>
        <taxon>Ascomycota</taxon>
        <taxon>Taphrinomycotina</taxon>
        <taxon>Taphrinomycotina incertae sedis</taxon>
        <taxon>Saitoella</taxon>
    </lineage>
</organism>
<dbReference type="OMA" id="QIECGDL"/>
<evidence type="ECO:0000256" key="4">
    <source>
        <dbReference type="ARBA" id="ARBA00023242"/>
    </source>
</evidence>
<accession>A0A0E9NN14</accession>
<dbReference type="GO" id="GO:0005634">
    <property type="term" value="C:nucleus"/>
    <property type="evidence" value="ECO:0007669"/>
    <property type="project" value="UniProtKB-SubCell"/>
</dbReference>
<protein>
    <recommendedName>
        <fullName evidence="3">DNA damage-binding protein 1</fullName>
    </recommendedName>
</protein>
<dbReference type="GO" id="GO:0003676">
    <property type="term" value="F:nucleic acid binding"/>
    <property type="evidence" value="ECO:0007669"/>
    <property type="project" value="InterPro"/>
</dbReference>
<comment type="similarity">
    <text evidence="2">Belongs to the DDB1 family.</text>
</comment>
<evidence type="ECO:0000259" key="5">
    <source>
        <dbReference type="Pfam" id="PF03178"/>
    </source>
</evidence>
<dbReference type="Gene3D" id="2.130.10.10">
    <property type="entry name" value="YVTN repeat-like/Quinoprotein amine dehydrogenase"/>
    <property type="match status" value="3"/>
</dbReference>
<evidence type="ECO:0000313" key="8">
    <source>
        <dbReference type="EMBL" id="GAO51224.1"/>
    </source>
</evidence>
<dbReference type="InterPro" id="IPR004871">
    <property type="entry name" value="RSE1/DDB1/CPSF1_C"/>
</dbReference>
<comment type="caution">
    <text evidence="8">The sequence shown here is derived from an EMBL/GenBank/DDBJ whole genome shotgun (WGS) entry which is preliminary data.</text>
</comment>
<dbReference type="SUPFAM" id="SSF50998">
    <property type="entry name" value="Quinoprotein alcohol dehydrogenase-like"/>
    <property type="match status" value="1"/>
</dbReference>
<feature type="domain" description="RSE1/DDB1/CPSF1 second beta-propeller" evidence="7">
    <location>
        <begin position="490"/>
        <end position="789"/>
    </location>
</feature>
<dbReference type="AlphaFoldDB" id="A0A0E9NN14"/>
<dbReference type="Pfam" id="PF03178">
    <property type="entry name" value="CPSF_A"/>
    <property type="match status" value="1"/>
</dbReference>
<dbReference type="Proteomes" id="UP000033140">
    <property type="component" value="Unassembled WGS sequence"/>
</dbReference>
<evidence type="ECO:0000256" key="1">
    <source>
        <dbReference type="ARBA" id="ARBA00004123"/>
    </source>
</evidence>
<evidence type="ECO:0000259" key="6">
    <source>
        <dbReference type="Pfam" id="PF10433"/>
    </source>
</evidence>
<feature type="domain" description="RSE1/DDB1/CPSF1 C-terminal" evidence="5">
    <location>
        <begin position="893"/>
        <end position="1179"/>
    </location>
</feature>
<dbReference type="InterPro" id="IPR050358">
    <property type="entry name" value="RSE1/DDB1/CFT1"/>
</dbReference>
<dbReference type="Pfam" id="PF23726">
    <property type="entry name" value="Beta-prop_RSE1_2nd"/>
    <property type="match status" value="1"/>
</dbReference>
<evidence type="ECO:0000313" key="9">
    <source>
        <dbReference type="Proteomes" id="UP000033140"/>
    </source>
</evidence>
<keyword evidence="4" id="KW-0539">Nucleus</keyword>
<dbReference type="InterPro" id="IPR018846">
    <property type="entry name" value="Beta-prop_RSE1/DDB1/CPSF1_1st"/>
</dbReference>
<evidence type="ECO:0000256" key="2">
    <source>
        <dbReference type="ARBA" id="ARBA00007453"/>
    </source>
</evidence>
<keyword evidence="9" id="KW-1185">Reference proteome</keyword>
<reference evidence="8 9" key="3">
    <citation type="journal article" date="2015" name="Genome Announc.">
        <title>Draft Genome Sequence of the Archiascomycetous Yeast Saitoella complicata.</title>
        <authorList>
            <person name="Yamauchi K."/>
            <person name="Kondo S."/>
            <person name="Hamamoto M."/>
            <person name="Takahashi Y."/>
            <person name="Ogura Y."/>
            <person name="Hayashi T."/>
            <person name="Nishida H."/>
        </authorList>
    </citation>
    <scope>NUCLEOTIDE SEQUENCE [LARGE SCALE GENOMIC DNA]</scope>
    <source>
        <strain evidence="8 9">NRRL Y-17804</strain>
    </source>
</reference>
<reference evidence="8 9" key="2">
    <citation type="journal article" date="2014" name="J. Gen. Appl. Microbiol.">
        <title>The early diverging ascomycetous budding yeast Saitoella complicata has three histone deacetylases belonging to the Clr6, Hos2, and Rpd3 lineages.</title>
        <authorList>
            <person name="Nishida H."/>
            <person name="Matsumoto T."/>
            <person name="Kondo S."/>
            <person name="Hamamoto M."/>
            <person name="Yoshikawa H."/>
        </authorList>
    </citation>
    <scope>NUCLEOTIDE SEQUENCE [LARGE SCALE GENOMIC DNA]</scope>
    <source>
        <strain evidence="8 9">NRRL Y-17804</strain>
    </source>
</reference>
<dbReference type="InterPro" id="IPR058543">
    <property type="entry name" value="Beta-prop_RSE1/DDB1/CPSF1_2nd"/>
</dbReference>
<sequence length="1250" mass="136010">MEHTLPELTQDLDMEEVREKKTTEVPGFLCKTLVPSPIVRKALPSWLPGGEAAVYLIKDVTIELHRVNDDGTLTCLIQHPMFKKIRDAQVLCFKESAKLDIGVNAQSLTREPDVLAYTSMDGTLAFLRYAPPAAESSSTPTTTGKPRFRYSTVEPASTGTFGMCGTYPLGTLGDDIDQIGQSLALDPLGRAGVVAATQNRLAMFSIRKPANDTAAIVIQETQSIEVPGVIWHAMFLTPPTFTSPIGDDEETKSSRVPVHLMVYIYDTAAAKPRVLVYQWFPGTPLSTLYEYGNMPLPTELSLPLHMTALNEVKDSALIVTETEACLFEAGRIRSGDLAFVRAPLPKGAGLVTGIATSRQASYADDYVYLLHETGRISRVDACTTEATVVNAGQVEPGSFAFAVLDMDMGTGDLVFAGGAMCSSGVYLLSTDGAVTRYFELPNLSPVFDFDVYTPPDSTSGQQRLLVTHGRSEGGMFSELRTGLPLRVHDEVGDFENISGLWSAPDTIGHRVFVFITYPWNETNCLCYDYETREIEDVTDALGVDSGKETLAVGRDGERLVQVTRDGVISLAGRTEPDVEKTSFAELFGMGSEVLAANVLRGQLVVGSRHFKTGETRLLPRSLPKKEGLRIEETPGSWLLSSEPTFLSQYDLPLAPSERPLSGRICIAGTLSSEIVVCNIDPFSALTHLCTQKVIVSNGQEYEDAIPESAVVIANEGWNMLLVGARTGHMLLYRMMEEGTQLQLVDTVKLGSRPVKIRSHSKTEAYVASDAVWKVIASQAGDVTLAEMVMEQGLESISLVSKSVDGLIDASPILPCISGTALAFAEVGKEVRLCTRSIPLEATPRRVITDHKGTGAFTVLTNISTETSGVTRSDIKYIDIASGALKTSYPLATTDTDSLIFKDNEVIYSIFEWSIQLRPGVMYHYVCAGTGWKGGVDIGGRLHFLNFKPSKDDPGRSRVKRLKPFRTADAVVAIASIASFGVVYSTLGKQICVRTLNVNGTDNKVGFSPEEVTFKLRSAATRISVKDNVIYCSTQRDSVVVLTYDQAAKKIAFLYSDPKPRLGLDHWVRGSGLVLASDKSGYVWGFVPSMNGSQQKRSFQVKLPVAISRMKEASLLASNAGTAGSPEGFCKVIICSGIDGSIFGLSQLPAEAYNLLHLVQKQYFQAIAAVRGETPWEQREILNGTALQALLGMNTEQWKKILGTALEELSRFVTVMETRLEEPPARTGDVLEQDIDATKMVIRNALSEVIV</sequence>
<evidence type="ECO:0000259" key="7">
    <source>
        <dbReference type="Pfam" id="PF23726"/>
    </source>
</evidence>
<evidence type="ECO:0000256" key="3">
    <source>
        <dbReference type="ARBA" id="ARBA00014577"/>
    </source>
</evidence>
<comment type="subcellular location">
    <subcellularLocation>
        <location evidence="1">Nucleus</location>
    </subcellularLocation>
</comment>
<dbReference type="InterPro" id="IPR011047">
    <property type="entry name" value="Quinoprotein_ADH-like_sf"/>
</dbReference>
<dbReference type="STRING" id="698492.A0A0E9NN14"/>
<dbReference type="PANTHER" id="PTHR10644">
    <property type="entry name" value="DNA REPAIR/RNA PROCESSING CPSF FAMILY"/>
    <property type="match status" value="1"/>
</dbReference>
<reference evidence="8 9" key="1">
    <citation type="journal article" date="2011" name="J. Gen. Appl. Microbiol.">
        <title>Draft genome sequencing of the enigmatic yeast Saitoella complicata.</title>
        <authorList>
            <person name="Nishida H."/>
            <person name="Hamamoto M."/>
            <person name="Sugiyama J."/>
        </authorList>
    </citation>
    <scope>NUCLEOTIDE SEQUENCE [LARGE SCALE GENOMIC DNA]</scope>
    <source>
        <strain evidence="8 9">NRRL Y-17804</strain>
    </source>
</reference>
<proteinExistence type="inferred from homology"/>
<dbReference type="RefSeq" id="XP_019026545.1">
    <property type="nucleotide sequence ID" value="XM_019170474.1"/>
</dbReference>
<name>A0A0E9NN14_SAICN</name>